<dbReference type="Pfam" id="PF00400">
    <property type="entry name" value="WD40"/>
    <property type="match status" value="3"/>
</dbReference>
<dbReference type="InterPro" id="IPR036322">
    <property type="entry name" value="WD40_repeat_dom_sf"/>
</dbReference>
<dbReference type="InterPro" id="IPR001680">
    <property type="entry name" value="WD40_rpt"/>
</dbReference>
<dbReference type="CDD" id="cd21037">
    <property type="entry name" value="MLKL_NTD"/>
    <property type="match status" value="1"/>
</dbReference>
<feature type="non-terminal residue" evidence="6">
    <location>
        <position position="1"/>
    </location>
</feature>
<dbReference type="InParanoid" id="G4TVA0"/>
<feature type="repeat" description="WD" evidence="3">
    <location>
        <begin position="763"/>
        <end position="804"/>
    </location>
</feature>
<dbReference type="Proteomes" id="UP000007148">
    <property type="component" value="Unassembled WGS sequence"/>
</dbReference>
<evidence type="ECO:0000313" key="6">
    <source>
        <dbReference type="EMBL" id="CCA75243.2"/>
    </source>
</evidence>
<dbReference type="InterPro" id="IPR036537">
    <property type="entry name" value="Adaptor_Cbl_N_dom_sf"/>
</dbReference>
<dbReference type="SUPFAM" id="SSF50978">
    <property type="entry name" value="WD40 repeat-like"/>
    <property type="match status" value="1"/>
</dbReference>
<dbReference type="EMBL" id="CAFZ01000418">
    <property type="protein sequence ID" value="CCA75243.2"/>
    <property type="molecule type" value="Genomic_DNA"/>
</dbReference>
<dbReference type="GO" id="GO:0007166">
    <property type="term" value="P:cell surface receptor signaling pathway"/>
    <property type="evidence" value="ECO:0007669"/>
    <property type="project" value="InterPro"/>
</dbReference>
<dbReference type="PANTHER" id="PTHR10039:SF17">
    <property type="entry name" value="FUNGAL STAND N-TERMINAL GOODBYE DOMAIN-CONTAINING PROTEIN-RELATED"/>
    <property type="match status" value="1"/>
</dbReference>
<evidence type="ECO:0000256" key="4">
    <source>
        <dbReference type="SAM" id="MobiDB-lite"/>
    </source>
</evidence>
<dbReference type="Gene3D" id="1.20.930.20">
    <property type="entry name" value="Adaptor protein Cbl, N-terminal domain"/>
    <property type="match status" value="1"/>
</dbReference>
<dbReference type="InterPro" id="IPR019775">
    <property type="entry name" value="WD40_repeat_CS"/>
</dbReference>
<dbReference type="InterPro" id="IPR056884">
    <property type="entry name" value="NPHP3-like_N"/>
</dbReference>
<dbReference type="OrthoDB" id="2932404at2759"/>
<dbReference type="PROSITE" id="PS00678">
    <property type="entry name" value="WD_REPEATS_1"/>
    <property type="match status" value="1"/>
</dbReference>
<name>G4TVA0_SERID</name>
<dbReference type="Gene3D" id="3.40.50.300">
    <property type="entry name" value="P-loop containing nucleotide triphosphate hydrolases"/>
    <property type="match status" value="1"/>
</dbReference>
<dbReference type="HOGENOM" id="CLU_000288_6_5_1"/>
<evidence type="ECO:0000256" key="1">
    <source>
        <dbReference type="ARBA" id="ARBA00022574"/>
    </source>
</evidence>
<feature type="domain" description="Nephrocystin 3-like N-terminal" evidence="5">
    <location>
        <begin position="224"/>
        <end position="378"/>
    </location>
</feature>
<comment type="caution">
    <text evidence="6">The sequence shown here is derived from an EMBL/GenBank/DDBJ whole genome shotgun (WGS) entry which is preliminary data.</text>
</comment>
<feature type="repeat" description="WD" evidence="3">
    <location>
        <begin position="806"/>
        <end position="847"/>
    </location>
</feature>
<dbReference type="STRING" id="1109443.G4TVA0"/>
<evidence type="ECO:0000256" key="3">
    <source>
        <dbReference type="PROSITE-ProRule" id="PRU00221"/>
    </source>
</evidence>
<dbReference type="Pfam" id="PF24883">
    <property type="entry name" value="NPHP3_N"/>
    <property type="match status" value="1"/>
</dbReference>
<dbReference type="eggNOG" id="KOG0266">
    <property type="taxonomic scope" value="Eukaryota"/>
</dbReference>
<protein>
    <recommendedName>
        <fullName evidence="5">Nephrocystin 3-like N-terminal domain-containing protein</fullName>
    </recommendedName>
</protein>
<organism evidence="6 7">
    <name type="scientific">Serendipita indica (strain DSM 11827)</name>
    <name type="common">Root endophyte fungus</name>
    <name type="synonym">Piriformospora indica</name>
    <dbReference type="NCBI Taxonomy" id="1109443"/>
    <lineage>
        <taxon>Eukaryota</taxon>
        <taxon>Fungi</taxon>
        <taxon>Dikarya</taxon>
        <taxon>Basidiomycota</taxon>
        <taxon>Agaricomycotina</taxon>
        <taxon>Agaricomycetes</taxon>
        <taxon>Sebacinales</taxon>
        <taxon>Serendipitaceae</taxon>
        <taxon>Serendipita</taxon>
    </lineage>
</organism>
<dbReference type="Gene3D" id="2.130.10.10">
    <property type="entry name" value="YVTN repeat-like/Quinoprotein amine dehydrogenase"/>
    <property type="match status" value="1"/>
</dbReference>
<dbReference type="SUPFAM" id="SSF52540">
    <property type="entry name" value="P-loop containing nucleoside triphosphate hydrolases"/>
    <property type="match status" value="1"/>
</dbReference>
<dbReference type="InterPro" id="IPR027417">
    <property type="entry name" value="P-loop_NTPase"/>
</dbReference>
<accession>G4TVA0</accession>
<dbReference type="AlphaFoldDB" id="G4TVA0"/>
<dbReference type="PROSITE" id="PS50294">
    <property type="entry name" value="WD_REPEATS_REGION"/>
    <property type="match status" value="3"/>
</dbReference>
<evidence type="ECO:0000256" key="2">
    <source>
        <dbReference type="ARBA" id="ARBA00022737"/>
    </source>
</evidence>
<dbReference type="SMART" id="SM00320">
    <property type="entry name" value="WD40"/>
    <property type="match status" value="3"/>
</dbReference>
<dbReference type="PROSITE" id="PS50082">
    <property type="entry name" value="WD_REPEATS_2"/>
    <property type="match status" value="3"/>
</dbReference>
<feature type="region of interest" description="Disordered" evidence="4">
    <location>
        <begin position="1"/>
        <end position="26"/>
    </location>
</feature>
<feature type="compositionally biased region" description="Low complexity" evidence="4">
    <location>
        <begin position="9"/>
        <end position="19"/>
    </location>
</feature>
<evidence type="ECO:0000259" key="5">
    <source>
        <dbReference type="Pfam" id="PF24883"/>
    </source>
</evidence>
<keyword evidence="2" id="KW-0677">Repeat</keyword>
<evidence type="ECO:0000313" key="7">
    <source>
        <dbReference type="Proteomes" id="UP000007148"/>
    </source>
</evidence>
<keyword evidence="1 3" id="KW-0853">WD repeat</keyword>
<gene>
    <name evidence="6" type="ORF">PIIN_09227</name>
</gene>
<dbReference type="InterPro" id="IPR059179">
    <property type="entry name" value="MLKL-like_MCAfunc"/>
</dbReference>
<feature type="repeat" description="WD" evidence="3">
    <location>
        <begin position="849"/>
        <end position="875"/>
    </location>
</feature>
<reference evidence="6 7" key="1">
    <citation type="journal article" date="2011" name="PLoS Pathog.">
        <title>Endophytic Life Strategies Decoded by Genome and Transcriptome Analyses of the Mutualistic Root Symbiont Piriformospora indica.</title>
        <authorList>
            <person name="Zuccaro A."/>
            <person name="Lahrmann U."/>
            <person name="Guldener U."/>
            <person name="Langen G."/>
            <person name="Pfiffi S."/>
            <person name="Biedenkopf D."/>
            <person name="Wong P."/>
            <person name="Samans B."/>
            <person name="Grimm C."/>
            <person name="Basiewicz M."/>
            <person name="Murat C."/>
            <person name="Martin F."/>
            <person name="Kogel K.H."/>
        </authorList>
    </citation>
    <scope>NUCLEOTIDE SEQUENCE [LARGE SCALE GENOMIC DNA]</scope>
    <source>
        <strain evidence="6 7">DSM 11827</strain>
    </source>
</reference>
<dbReference type="InterPro" id="IPR015943">
    <property type="entry name" value="WD40/YVTN_repeat-like_dom_sf"/>
</dbReference>
<keyword evidence="7" id="KW-1185">Reference proteome</keyword>
<sequence>MSTQRTTKNSIISNSSGSSTFEQRTTSKKDQVYDAINLGLDVVANTAEGSDILAPLKAACRTTKSILEVVQAIENNREEWSDLTRRLKEYMSTLEEQIALFETYSPADRGVNEAFSRPLIHYVEFLETMHDTVVGLKEKRRRSRLGLLKAFSRVKIDTEEIRKLNREIDDKHKQFMAALNLFTALRVQAIEWNIAILQLPAVAFVAASVHTTCLQGTRRAVLQTISDWAEDKVSDKPIFWLCDIAGSGKSTVAMSAVESWTRSGLLGGRFFFSIASSEGSTTDKFCSTIARDLVHYIPELAPQVAGAVKQNPSFMRSSLDEQFNTLVSKPIRHWQRPVVLVVDALDECKSPSQRRELVNTLSKAVQNCRNLKVFMTSRPDPIVQAVLGSLSIKAKLEDRLHNINHPDNIDDITIYVHQSLDGILSEDKRRRLVAKANGLFIWASTACRMLNSETSLTPPDITFNRLMSMDQAGAIDSLYSLVFERIDPEQCEVMYEMLGLLLAAFEPLNAEELDDILQHAGVPGSAKALVRNLGSVLTEVGTGNLIQFRHPTLVEYLRRCSAVDSRNKGHINMSKSHGQAASWCLKCFKSPTEGLRFNICQIESSFCLNRETPNLDTKISKFISRRLRYASSHWLFHVTETDNNWRSTLKTELQYIIRFPYVLYWMEILSFTGGVARALAGLRAVMAHRDIEEETRGIMNEIRRFLIAFSVPIQESAPHIYISALPFTPTRSKLHMVGITKYANTINVTRGLEKKYPRPPRAFGGHESPVSAIAFSLDGSKMASGSFDNTVRLWDTETGQPLGEPLRGHEGSVTAIAFSSDGSRIVSGSDDRTIRVWDANGGQSLGEPLQGHEGLVRAVAFSLDGLRILSGSDDN</sequence>
<proteinExistence type="predicted"/>
<dbReference type="PANTHER" id="PTHR10039">
    <property type="entry name" value="AMELOGENIN"/>
    <property type="match status" value="1"/>
</dbReference>